<evidence type="ECO:0000256" key="8">
    <source>
        <dbReference type="RuleBase" id="RU003956"/>
    </source>
</evidence>
<dbReference type="PANTHER" id="PTHR11002">
    <property type="entry name" value="CARBONIC ANHYDRASE"/>
    <property type="match status" value="1"/>
</dbReference>
<comment type="catalytic activity">
    <reaction evidence="6 8">
        <text>hydrogencarbonate + H(+) = CO2 + H2O</text>
        <dbReference type="Rhea" id="RHEA:10748"/>
        <dbReference type="ChEBI" id="CHEBI:15377"/>
        <dbReference type="ChEBI" id="CHEBI:15378"/>
        <dbReference type="ChEBI" id="CHEBI:16526"/>
        <dbReference type="ChEBI" id="CHEBI:17544"/>
        <dbReference type="EC" id="4.2.1.1"/>
    </reaction>
</comment>
<keyword evidence="4 8" id="KW-0456">Lyase</keyword>
<dbReference type="Gene3D" id="3.40.1050.10">
    <property type="entry name" value="Carbonic anhydrase"/>
    <property type="match status" value="1"/>
</dbReference>
<keyword evidence="10" id="KW-1185">Reference proteome</keyword>
<dbReference type="GO" id="GO:0004089">
    <property type="term" value="F:carbonate dehydratase activity"/>
    <property type="evidence" value="ECO:0007669"/>
    <property type="project" value="UniProtKB-UniRule"/>
</dbReference>
<comment type="caution">
    <text evidence="9">The sequence shown here is derived from an EMBL/GenBank/DDBJ whole genome shotgun (WGS) entry which is preliminary data.</text>
</comment>
<keyword evidence="7" id="KW-0479">Metal-binding</keyword>
<evidence type="ECO:0000256" key="2">
    <source>
        <dbReference type="ARBA" id="ARBA00012925"/>
    </source>
</evidence>
<dbReference type="eggNOG" id="COG0288">
    <property type="taxonomic scope" value="Bacteria"/>
</dbReference>
<dbReference type="EMBL" id="JGZL01000014">
    <property type="protein sequence ID" value="KFI86480.1"/>
    <property type="molecule type" value="Genomic_DNA"/>
</dbReference>
<evidence type="ECO:0000313" key="10">
    <source>
        <dbReference type="Proteomes" id="UP000029078"/>
    </source>
</evidence>
<dbReference type="AlphaFoldDB" id="A0A087CT80"/>
<evidence type="ECO:0000256" key="4">
    <source>
        <dbReference type="ARBA" id="ARBA00023239"/>
    </source>
</evidence>
<dbReference type="PANTHER" id="PTHR11002:SF79">
    <property type="entry name" value="CARBONIC ANHYDRASE 2"/>
    <property type="match status" value="1"/>
</dbReference>
<keyword evidence="3 7" id="KW-0862">Zinc</keyword>
<name>A0A087CT80_BIFRU</name>
<comment type="cofactor">
    <cofactor evidence="7">
        <name>Zn(2+)</name>
        <dbReference type="ChEBI" id="CHEBI:29105"/>
    </cofactor>
    <text evidence="7">Binds 1 zinc ion per subunit.</text>
</comment>
<feature type="binding site" evidence="7">
    <location>
        <position position="63"/>
    </location>
    <ligand>
        <name>Zn(2+)</name>
        <dbReference type="ChEBI" id="CHEBI:29105"/>
    </ligand>
</feature>
<dbReference type="InterPro" id="IPR001765">
    <property type="entry name" value="Carbonic_anhydrase"/>
</dbReference>
<evidence type="ECO:0000256" key="3">
    <source>
        <dbReference type="ARBA" id="ARBA00022833"/>
    </source>
</evidence>
<dbReference type="Proteomes" id="UP000029078">
    <property type="component" value="Unassembled WGS sequence"/>
</dbReference>
<dbReference type="STRING" id="78346.BRUM_1812"/>
<evidence type="ECO:0000256" key="1">
    <source>
        <dbReference type="ARBA" id="ARBA00006217"/>
    </source>
</evidence>
<comment type="similarity">
    <text evidence="1 8">Belongs to the beta-class carbonic anhydrase family.</text>
</comment>
<dbReference type="PROSITE" id="PS00705">
    <property type="entry name" value="PROK_CO2_ANHYDRASE_2"/>
    <property type="match status" value="1"/>
</dbReference>
<feature type="binding site" evidence="7">
    <location>
        <position position="119"/>
    </location>
    <ligand>
        <name>Zn(2+)</name>
        <dbReference type="ChEBI" id="CHEBI:29105"/>
    </ligand>
</feature>
<feature type="binding site" evidence="7">
    <location>
        <position position="116"/>
    </location>
    <ligand>
        <name>Zn(2+)</name>
        <dbReference type="ChEBI" id="CHEBI:29105"/>
    </ligand>
</feature>
<evidence type="ECO:0000313" key="9">
    <source>
        <dbReference type="EMBL" id="KFI86480.1"/>
    </source>
</evidence>
<comment type="function">
    <text evidence="8">Reversible hydration of carbon dioxide.</text>
</comment>
<evidence type="ECO:0000256" key="5">
    <source>
        <dbReference type="ARBA" id="ARBA00024993"/>
    </source>
</evidence>
<dbReference type="SUPFAM" id="SSF53056">
    <property type="entry name" value="beta-carbonic anhydrase, cab"/>
    <property type="match status" value="1"/>
</dbReference>
<comment type="function">
    <text evidence="5">Catalyzes the reversible hydration of carbon dioxide to form bicarbonate.</text>
</comment>
<dbReference type="GO" id="GO:0015976">
    <property type="term" value="P:carbon utilization"/>
    <property type="evidence" value="ECO:0007669"/>
    <property type="project" value="InterPro"/>
</dbReference>
<organism evidence="9 10">
    <name type="scientific">Bifidobacterium ruminantium</name>
    <dbReference type="NCBI Taxonomy" id="78346"/>
    <lineage>
        <taxon>Bacteria</taxon>
        <taxon>Bacillati</taxon>
        <taxon>Actinomycetota</taxon>
        <taxon>Actinomycetes</taxon>
        <taxon>Bifidobacteriales</taxon>
        <taxon>Bifidobacteriaceae</taxon>
        <taxon>Bifidobacterium</taxon>
    </lineage>
</organism>
<dbReference type="GO" id="GO:0008270">
    <property type="term" value="F:zinc ion binding"/>
    <property type="evidence" value="ECO:0007669"/>
    <property type="project" value="UniProtKB-UniRule"/>
</dbReference>
<proteinExistence type="inferred from homology"/>
<dbReference type="SMART" id="SM00947">
    <property type="entry name" value="Pro_CA"/>
    <property type="match status" value="1"/>
</dbReference>
<dbReference type="EC" id="4.2.1.1" evidence="2 8"/>
<feature type="binding site" evidence="7">
    <location>
        <position position="65"/>
    </location>
    <ligand>
        <name>Zn(2+)</name>
        <dbReference type="ChEBI" id="CHEBI:29105"/>
    </ligand>
</feature>
<gene>
    <name evidence="9" type="ORF">BRUM_1812</name>
</gene>
<sequence>MTDDDELFVNQDEVEGTASGVWSRMLAGNRRFAEGKPEHPNRGVEAREAAIDMHDPDAAVLSCSDARVSPDIIFDSGIGDLFTVRTAGQVIDDAVIASLEYAVDVLGVRLLVVLGHQNCGAIKQASKEYEALLHELTADAEDSLMAADSIADLDERILNAESLMLRTVGLSIWQAHESELESAEDFERVHIARTIEELVDRSDVIRKALAEDRLMITGARYQLDSGKVEVLSF</sequence>
<dbReference type="RefSeq" id="WP_033498930.1">
    <property type="nucleotide sequence ID" value="NZ_JGZL01000014.1"/>
</dbReference>
<reference evidence="9 10" key="1">
    <citation type="submission" date="2014-03" db="EMBL/GenBank/DDBJ databases">
        <title>Genomics of Bifidobacteria.</title>
        <authorList>
            <person name="Ventura M."/>
            <person name="Milani C."/>
            <person name="Lugli G.A."/>
        </authorList>
    </citation>
    <scope>NUCLEOTIDE SEQUENCE [LARGE SCALE GENOMIC DNA]</scope>
    <source>
        <strain evidence="9 10">LMG 21811</strain>
    </source>
</reference>
<accession>A0A087CT80</accession>
<dbReference type="Pfam" id="PF00484">
    <property type="entry name" value="Pro_CA"/>
    <property type="match status" value="1"/>
</dbReference>
<protein>
    <recommendedName>
        <fullName evidence="2 8">Carbonic anhydrase</fullName>
        <ecNumber evidence="2 8">4.2.1.1</ecNumber>
    </recommendedName>
    <alternativeName>
        <fullName evidence="8">Carbonate dehydratase</fullName>
    </alternativeName>
</protein>
<dbReference type="InterPro" id="IPR015892">
    <property type="entry name" value="Carbonic_anhydrase_CS"/>
</dbReference>
<evidence type="ECO:0000256" key="6">
    <source>
        <dbReference type="ARBA" id="ARBA00048348"/>
    </source>
</evidence>
<dbReference type="InterPro" id="IPR036874">
    <property type="entry name" value="Carbonic_anhydrase_sf"/>
</dbReference>
<evidence type="ECO:0000256" key="7">
    <source>
        <dbReference type="PIRSR" id="PIRSR601765-1"/>
    </source>
</evidence>